<keyword evidence="2" id="KW-1185">Reference proteome</keyword>
<comment type="caution">
    <text evidence="1">The sequence shown here is derived from an EMBL/GenBank/DDBJ whole genome shotgun (WGS) entry which is preliminary data.</text>
</comment>
<evidence type="ECO:0000313" key="2">
    <source>
        <dbReference type="Proteomes" id="UP000265520"/>
    </source>
</evidence>
<feature type="non-terminal residue" evidence="1">
    <location>
        <position position="1"/>
    </location>
</feature>
<dbReference type="Proteomes" id="UP000265520">
    <property type="component" value="Unassembled WGS sequence"/>
</dbReference>
<evidence type="ECO:0000313" key="1">
    <source>
        <dbReference type="EMBL" id="MCI68397.1"/>
    </source>
</evidence>
<dbReference type="AlphaFoldDB" id="A0A392U6I2"/>
<dbReference type="EMBL" id="LXQA010735909">
    <property type="protein sequence ID" value="MCI68397.1"/>
    <property type="molecule type" value="Genomic_DNA"/>
</dbReference>
<sequence length="32" mass="3601">TDYAGPLLSFSDSSDMLYGDQGLNKSFVYDFF</sequence>
<protein>
    <submittedName>
        <fullName evidence="1">Uncharacterized protein</fullName>
    </submittedName>
</protein>
<reference evidence="1 2" key="1">
    <citation type="journal article" date="2018" name="Front. Plant Sci.">
        <title>Red Clover (Trifolium pratense) and Zigzag Clover (T. medium) - A Picture of Genomic Similarities and Differences.</title>
        <authorList>
            <person name="Dluhosova J."/>
            <person name="Istvanek J."/>
            <person name="Nedelnik J."/>
            <person name="Repkova J."/>
        </authorList>
    </citation>
    <scope>NUCLEOTIDE SEQUENCE [LARGE SCALE GENOMIC DNA]</scope>
    <source>
        <strain evidence="2">cv. 10/8</strain>
        <tissue evidence="1">Leaf</tissue>
    </source>
</reference>
<name>A0A392U6I2_9FABA</name>
<proteinExistence type="predicted"/>
<organism evidence="1 2">
    <name type="scientific">Trifolium medium</name>
    <dbReference type="NCBI Taxonomy" id="97028"/>
    <lineage>
        <taxon>Eukaryota</taxon>
        <taxon>Viridiplantae</taxon>
        <taxon>Streptophyta</taxon>
        <taxon>Embryophyta</taxon>
        <taxon>Tracheophyta</taxon>
        <taxon>Spermatophyta</taxon>
        <taxon>Magnoliopsida</taxon>
        <taxon>eudicotyledons</taxon>
        <taxon>Gunneridae</taxon>
        <taxon>Pentapetalae</taxon>
        <taxon>rosids</taxon>
        <taxon>fabids</taxon>
        <taxon>Fabales</taxon>
        <taxon>Fabaceae</taxon>
        <taxon>Papilionoideae</taxon>
        <taxon>50 kb inversion clade</taxon>
        <taxon>NPAAA clade</taxon>
        <taxon>Hologalegina</taxon>
        <taxon>IRL clade</taxon>
        <taxon>Trifolieae</taxon>
        <taxon>Trifolium</taxon>
    </lineage>
</organism>
<accession>A0A392U6I2</accession>